<evidence type="ECO:0000259" key="1">
    <source>
        <dbReference type="Pfam" id="PF18152"/>
    </source>
</evidence>
<dbReference type="Gene3D" id="3.30.70.1140">
    <property type="entry name" value="Phospho-2-dehydro-3-deoxyheptonate aldolase, domain 1"/>
    <property type="match status" value="1"/>
</dbReference>
<comment type="caution">
    <text evidence="2">The sequence shown here is derived from an EMBL/GenBank/DDBJ whole genome shotgun (WGS) entry which is preliminary data.</text>
</comment>
<sequence length="80" mass="9229">MIIMKTDATQEQIDQVVKEIGRYGLRADVSRGAYRTVIGLVGDERRIPFDHFAVLPGVREARMVDIPYKLISREYSKLFE</sequence>
<proteinExistence type="predicted"/>
<dbReference type="SUPFAM" id="SSF51569">
    <property type="entry name" value="Aldolase"/>
    <property type="match status" value="1"/>
</dbReference>
<accession>X1JG22</accession>
<gene>
    <name evidence="2" type="ORF">S03H2_70426</name>
</gene>
<dbReference type="InterPro" id="IPR041071">
    <property type="entry name" value="DAHP_snth_FXD"/>
</dbReference>
<name>X1JG22_9ZZZZ</name>
<dbReference type="EMBL" id="BARU01046803">
    <property type="protein sequence ID" value="GAH93661.1"/>
    <property type="molecule type" value="Genomic_DNA"/>
</dbReference>
<evidence type="ECO:0000313" key="2">
    <source>
        <dbReference type="EMBL" id="GAH93661.1"/>
    </source>
</evidence>
<feature type="domain" description="DAHP synthase ferredoxin-like" evidence="1">
    <location>
        <begin position="2"/>
        <end position="61"/>
    </location>
</feature>
<organism evidence="2">
    <name type="scientific">marine sediment metagenome</name>
    <dbReference type="NCBI Taxonomy" id="412755"/>
    <lineage>
        <taxon>unclassified sequences</taxon>
        <taxon>metagenomes</taxon>
        <taxon>ecological metagenomes</taxon>
    </lineage>
</organism>
<reference evidence="2" key="1">
    <citation type="journal article" date="2014" name="Front. Microbiol.">
        <title>High frequency of phylogenetically diverse reductive dehalogenase-homologous genes in deep subseafloor sedimentary metagenomes.</title>
        <authorList>
            <person name="Kawai M."/>
            <person name="Futagami T."/>
            <person name="Toyoda A."/>
            <person name="Takaki Y."/>
            <person name="Nishi S."/>
            <person name="Hori S."/>
            <person name="Arai W."/>
            <person name="Tsubouchi T."/>
            <person name="Morono Y."/>
            <person name="Uchiyama I."/>
            <person name="Ito T."/>
            <person name="Fujiyama A."/>
            <person name="Inagaki F."/>
            <person name="Takami H."/>
        </authorList>
    </citation>
    <scope>NUCLEOTIDE SEQUENCE</scope>
    <source>
        <strain evidence="2">Expedition CK06-06</strain>
    </source>
</reference>
<feature type="non-terminal residue" evidence="2">
    <location>
        <position position="80"/>
    </location>
</feature>
<dbReference type="Pfam" id="PF18152">
    <property type="entry name" value="DAHP_snth_FXD"/>
    <property type="match status" value="1"/>
</dbReference>
<dbReference type="AlphaFoldDB" id="X1JG22"/>
<protein>
    <recommendedName>
        <fullName evidence="1">DAHP synthase ferredoxin-like domain-containing protein</fullName>
    </recommendedName>
</protein>